<feature type="transmembrane region" description="Helical" evidence="1">
    <location>
        <begin position="32"/>
        <end position="54"/>
    </location>
</feature>
<evidence type="ECO:0000313" key="3">
    <source>
        <dbReference type="Proteomes" id="UP000250134"/>
    </source>
</evidence>
<keyword evidence="3" id="KW-1185">Reference proteome</keyword>
<dbReference type="RefSeq" id="WP_088885889.1">
    <property type="nucleotide sequence ID" value="NZ_CP014855.1"/>
</dbReference>
<evidence type="ECO:0000256" key="1">
    <source>
        <dbReference type="SAM" id="Phobius"/>
    </source>
</evidence>
<dbReference type="AlphaFoldDB" id="A0A2Z2M659"/>
<organism evidence="2 3">
    <name type="scientific">Thermococcus gorgonarius</name>
    <dbReference type="NCBI Taxonomy" id="71997"/>
    <lineage>
        <taxon>Archaea</taxon>
        <taxon>Methanobacteriati</taxon>
        <taxon>Methanobacteriota</taxon>
        <taxon>Thermococci</taxon>
        <taxon>Thermococcales</taxon>
        <taxon>Thermococcaceae</taxon>
        <taxon>Thermococcus</taxon>
    </lineage>
</organism>
<dbReference type="Proteomes" id="UP000250134">
    <property type="component" value="Chromosome"/>
</dbReference>
<evidence type="ECO:0000313" key="2">
    <source>
        <dbReference type="EMBL" id="ASJ01557.1"/>
    </source>
</evidence>
<dbReference type="EMBL" id="CP014855">
    <property type="protein sequence ID" value="ASJ01557.1"/>
    <property type="molecule type" value="Genomic_DNA"/>
</dbReference>
<keyword evidence="1" id="KW-1133">Transmembrane helix</keyword>
<dbReference type="OrthoDB" id="100157at2157"/>
<keyword evidence="1" id="KW-0472">Membrane</keyword>
<dbReference type="KEGG" id="tgg:A3K92_08725"/>
<name>A0A2Z2M659_THEGO</name>
<protein>
    <submittedName>
        <fullName evidence="2">Uncharacterized protein</fullName>
    </submittedName>
</protein>
<reference evidence="2 3" key="1">
    <citation type="submission" date="2016-03" db="EMBL/GenBank/DDBJ databases">
        <title>Complete genome sequence of Thermococcus gorgonarius.</title>
        <authorList>
            <person name="Oger P.M."/>
        </authorList>
    </citation>
    <scope>NUCLEOTIDE SEQUENCE [LARGE SCALE GENOMIC DNA]</scope>
    <source>
        <strain evidence="2 3">W-12</strain>
    </source>
</reference>
<dbReference type="GeneID" id="33332633"/>
<accession>A0A2Z2M659</accession>
<keyword evidence="1" id="KW-0812">Transmembrane</keyword>
<sequence>MSSAKLVPILTAATLGVLIIEGKYFLRWLTVITFGITLAIILFGAELGLPAVEIRKKENRPNRRDEVKALSRIIRQARKGKTAREIIVERIIEIYASASEDYSSTYSRLRSSPNEAIKKLRMEGDFVKNLEEALKIVEAEINED</sequence>
<proteinExistence type="predicted"/>
<gene>
    <name evidence="2" type="ORF">A3K92_08725</name>
</gene>